<reference evidence="11" key="1">
    <citation type="submission" date="2020-02" db="EMBL/GenBank/DDBJ databases">
        <authorList>
            <person name="Scholz U."/>
            <person name="Mascher M."/>
            <person name="Fiebig A."/>
        </authorList>
    </citation>
    <scope>NUCLEOTIDE SEQUENCE</scope>
</reference>
<feature type="domain" description="Cation efflux protein transmembrane" evidence="9">
    <location>
        <begin position="73"/>
        <end position="291"/>
    </location>
</feature>
<dbReference type="SUPFAM" id="SSF161111">
    <property type="entry name" value="Cation efflux protein transmembrane domain-like"/>
    <property type="match status" value="1"/>
</dbReference>
<dbReference type="InterPro" id="IPR058533">
    <property type="entry name" value="Cation_efflux_TM"/>
</dbReference>
<sequence>MGFRFRVAVGAYRISRRVTRGGGVSEGCLFLSAADHTNHSRISRRWHIGDHSHSHSHHHHHLGGKEADGVFKLGLAADVALAVGKGLAGYLSGSTAVIADAAHSVSDIVLSGVALWSFRAARVPKDKEHPYGHGKFESLGSLGISCMLLATAGGIAWHAVHVLQDLYVSTTDVINHSLVHQHHSHVHNGQHHGIDLDHPVLALSVTIMSILVKEGLYWITKRAGDREGSELMKANAWHHRADAVSSVVALIGIGSAILGVPFLDPLAGVVVSGMILKAGMGCGYHSLMELLDAGVPLPILLPIKQTILRVEGVKGCHQLRGRKAGSSLYLDVHIEVDPFLSVSAAHDIGENVRHEIQEFHEEVAEVFIHIDPSVSDLSNIKSGQQNNSNGFHERDVVALVHSIFSSQFPKMSLEHITWHSLQGKIFLQILVSMAPDTLIREAMEMAKKAEKEVLTGDCSLNQVSVQLRLGQQIPQFGQEKPNLDERRQES</sequence>
<keyword evidence="12" id="KW-1185">Reference proteome</keyword>
<dbReference type="FunFam" id="1.20.1510.10:FF:000023">
    <property type="entry name" value="Metal tolerance protein C1"/>
    <property type="match status" value="1"/>
</dbReference>
<dbReference type="OrthoDB" id="435980at2759"/>
<dbReference type="InterPro" id="IPR002524">
    <property type="entry name" value="Cation_efflux"/>
</dbReference>
<evidence type="ECO:0000256" key="4">
    <source>
        <dbReference type="ARBA" id="ARBA00022448"/>
    </source>
</evidence>
<protein>
    <submittedName>
        <fullName evidence="11">Uncharacterized protein</fullName>
    </submittedName>
</protein>
<dbReference type="SUPFAM" id="SSF160240">
    <property type="entry name" value="Cation efflux protein cytoplasmic domain-like"/>
    <property type="match status" value="1"/>
</dbReference>
<gene>
    <name evidence="11" type="ORF">SI8410_12016712</name>
</gene>
<accession>A0A7I8L9S0</accession>
<dbReference type="Gene3D" id="3.30.70.1350">
    <property type="entry name" value="Cation efflux protein, cytoplasmic domain"/>
    <property type="match status" value="1"/>
</dbReference>
<dbReference type="NCBIfam" id="TIGR01297">
    <property type="entry name" value="CDF"/>
    <property type="match status" value="1"/>
</dbReference>
<evidence type="ECO:0000259" key="10">
    <source>
        <dbReference type="Pfam" id="PF16916"/>
    </source>
</evidence>
<dbReference type="PANTHER" id="PTHR43840">
    <property type="entry name" value="MITOCHONDRIAL METAL TRANSPORTER 1-RELATED"/>
    <property type="match status" value="1"/>
</dbReference>
<dbReference type="AlphaFoldDB" id="A0A7I8L9S0"/>
<dbReference type="Proteomes" id="UP000663760">
    <property type="component" value="Chromosome 12"/>
</dbReference>
<evidence type="ECO:0000259" key="9">
    <source>
        <dbReference type="Pfam" id="PF01545"/>
    </source>
</evidence>
<dbReference type="FunFam" id="3.30.70.1350:FF:000008">
    <property type="entry name" value="Metal tolerance protein C1"/>
    <property type="match status" value="1"/>
</dbReference>
<evidence type="ECO:0000256" key="1">
    <source>
        <dbReference type="ARBA" id="ARBA00003168"/>
    </source>
</evidence>
<keyword evidence="4" id="KW-0813">Transport</keyword>
<dbReference type="InterPro" id="IPR036837">
    <property type="entry name" value="Cation_efflux_CTD_sf"/>
</dbReference>
<comment type="similarity">
    <text evidence="3">Belongs to the cation diffusion facilitator (CDF) transporter (TC 2.A.4) family. SLC30A subfamily.</text>
</comment>
<dbReference type="PANTHER" id="PTHR43840:SF15">
    <property type="entry name" value="MITOCHONDRIAL METAL TRANSPORTER 1-RELATED"/>
    <property type="match status" value="1"/>
</dbReference>
<dbReference type="GO" id="GO:0005774">
    <property type="term" value="C:vacuolar membrane"/>
    <property type="evidence" value="ECO:0007669"/>
    <property type="project" value="UniProtKB-SubCell"/>
</dbReference>
<evidence type="ECO:0000313" key="11">
    <source>
        <dbReference type="EMBL" id="CAA7406034.1"/>
    </source>
</evidence>
<keyword evidence="7" id="KW-1133">Transmembrane helix</keyword>
<name>A0A7I8L9S0_SPIIN</name>
<dbReference type="Gene3D" id="1.20.1510.10">
    <property type="entry name" value="Cation efflux protein transmembrane domain"/>
    <property type="match status" value="1"/>
</dbReference>
<evidence type="ECO:0000313" key="12">
    <source>
        <dbReference type="Proteomes" id="UP000663760"/>
    </source>
</evidence>
<keyword evidence="6" id="KW-0812">Transmembrane</keyword>
<dbReference type="Pfam" id="PF01545">
    <property type="entry name" value="Cation_efflux"/>
    <property type="match status" value="1"/>
</dbReference>
<dbReference type="InterPro" id="IPR027470">
    <property type="entry name" value="Cation_efflux_CTD"/>
</dbReference>
<proteinExistence type="inferred from homology"/>
<comment type="function">
    <text evidence="1">Involved in sequestration of excess metal in the cytoplasm into vacuoles to maintain metal homeostasis.</text>
</comment>
<dbReference type="Pfam" id="PF16916">
    <property type="entry name" value="ZT_dimer"/>
    <property type="match status" value="1"/>
</dbReference>
<evidence type="ECO:0000256" key="8">
    <source>
        <dbReference type="ARBA" id="ARBA00023136"/>
    </source>
</evidence>
<dbReference type="InterPro" id="IPR027469">
    <property type="entry name" value="Cation_efflux_TMD_sf"/>
</dbReference>
<feature type="domain" description="Cation efflux protein cytoplasmic" evidence="10">
    <location>
        <begin position="303"/>
        <end position="372"/>
    </location>
</feature>
<comment type="subcellular location">
    <subcellularLocation>
        <location evidence="2">Vacuole membrane</location>
        <topology evidence="2">Multi-pass membrane protein</topology>
    </subcellularLocation>
</comment>
<evidence type="ECO:0000256" key="7">
    <source>
        <dbReference type="ARBA" id="ARBA00022989"/>
    </source>
</evidence>
<evidence type="ECO:0000256" key="6">
    <source>
        <dbReference type="ARBA" id="ARBA00022692"/>
    </source>
</evidence>
<keyword evidence="5" id="KW-0926">Vacuole</keyword>
<dbReference type="GO" id="GO:0008324">
    <property type="term" value="F:monoatomic cation transmembrane transporter activity"/>
    <property type="evidence" value="ECO:0007669"/>
    <property type="project" value="InterPro"/>
</dbReference>
<organism evidence="11 12">
    <name type="scientific">Spirodela intermedia</name>
    <name type="common">Intermediate duckweed</name>
    <dbReference type="NCBI Taxonomy" id="51605"/>
    <lineage>
        <taxon>Eukaryota</taxon>
        <taxon>Viridiplantae</taxon>
        <taxon>Streptophyta</taxon>
        <taxon>Embryophyta</taxon>
        <taxon>Tracheophyta</taxon>
        <taxon>Spermatophyta</taxon>
        <taxon>Magnoliopsida</taxon>
        <taxon>Liliopsida</taxon>
        <taxon>Araceae</taxon>
        <taxon>Lemnoideae</taxon>
        <taxon>Spirodela</taxon>
    </lineage>
</organism>
<dbReference type="InterPro" id="IPR050291">
    <property type="entry name" value="CDF_Transporter"/>
</dbReference>
<evidence type="ECO:0000256" key="3">
    <source>
        <dbReference type="ARBA" id="ARBA00008873"/>
    </source>
</evidence>
<keyword evidence="8" id="KW-0472">Membrane</keyword>
<evidence type="ECO:0000256" key="2">
    <source>
        <dbReference type="ARBA" id="ARBA00004128"/>
    </source>
</evidence>
<dbReference type="EMBL" id="LR746275">
    <property type="protein sequence ID" value="CAA7406034.1"/>
    <property type="molecule type" value="Genomic_DNA"/>
</dbReference>
<evidence type="ECO:0000256" key="5">
    <source>
        <dbReference type="ARBA" id="ARBA00022554"/>
    </source>
</evidence>